<dbReference type="Proteomes" id="UP000198287">
    <property type="component" value="Unassembled WGS sequence"/>
</dbReference>
<dbReference type="InterPro" id="IPR036056">
    <property type="entry name" value="Fibrinogen-like_C"/>
</dbReference>
<dbReference type="PANTHER" id="PTHR19143:SF185">
    <property type="entry name" value="ANGIOPOIETIN-RELATED PROTEIN 5"/>
    <property type="match status" value="1"/>
</dbReference>
<dbReference type="GO" id="GO:0005615">
    <property type="term" value="C:extracellular space"/>
    <property type="evidence" value="ECO:0007669"/>
    <property type="project" value="TreeGrafter"/>
</dbReference>
<feature type="domain" description="Fibrinogen C-terminal" evidence="1">
    <location>
        <begin position="66"/>
        <end position="291"/>
    </location>
</feature>
<dbReference type="AlphaFoldDB" id="A0A226D0L5"/>
<evidence type="ECO:0000313" key="3">
    <source>
        <dbReference type="Proteomes" id="UP000198287"/>
    </source>
</evidence>
<dbReference type="STRING" id="158441.A0A226D0L5"/>
<dbReference type="PANTHER" id="PTHR19143">
    <property type="entry name" value="FIBRINOGEN/TENASCIN/ANGIOPOEITIN"/>
    <property type="match status" value="1"/>
</dbReference>
<accession>A0A226D0L5</accession>
<dbReference type="CDD" id="cd00087">
    <property type="entry name" value="FReD"/>
    <property type="match status" value="1"/>
</dbReference>
<dbReference type="PROSITE" id="PS51406">
    <property type="entry name" value="FIBRINOGEN_C_2"/>
    <property type="match status" value="1"/>
</dbReference>
<dbReference type="SUPFAM" id="SSF56496">
    <property type="entry name" value="Fibrinogen C-terminal domain-like"/>
    <property type="match status" value="1"/>
</dbReference>
<dbReference type="EMBL" id="LNIX01000044">
    <property type="protein sequence ID" value="OXA38590.1"/>
    <property type="molecule type" value="Genomic_DNA"/>
</dbReference>
<dbReference type="SMART" id="SM00186">
    <property type="entry name" value="FBG"/>
    <property type="match status" value="1"/>
</dbReference>
<comment type="caution">
    <text evidence="2">The sequence shown here is derived from an EMBL/GenBank/DDBJ whole genome shotgun (WGS) entry which is preliminary data.</text>
</comment>
<keyword evidence="3" id="KW-1185">Reference proteome</keyword>
<dbReference type="InterPro" id="IPR050373">
    <property type="entry name" value="Fibrinogen_C-term_domain"/>
</dbReference>
<reference evidence="2 3" key="1">
    <citation type="submission" date="2015-12" db="EMBL/GenBank/DDBJ databases">
        <title>The genome of Folsomia candida.</title>
        <authorList>
            <person name="Faddeeva A."/>
            <person name="Derks M.F."/>
            <person name="Anvar Y."/>
            <person name="Smit S."/>
            <person name="Van Straalen N."/>
            <person name="Roelofs D."/>
        </authorList>
    </citation>
    <scope>NUCLEOTIDE SEQUENCE [LARGE SCALE GENOMIC DNA]</scope>
    <source>
        <strain evidence="2 3">VU population</strain>
        <tissue evidence="2">Whole body</tissue>
    </source>
</reference>
<dbReference type="InterPro" id="IPR002181">
    <property type="entry name" value="Fibrinogen_a/b/g_C_dom"/>
</dbReference>
<dbReference type="Gene3D" id="3.90.215.10">
    <property type="entry name" value="Gamma Fibrinogen, chain A, domain 1"/>
    <property type="match status" value="1"/>
</dbReference>
<dbReference type="InterPro" id="IPR014716">
    <property type="entry name" value="Fibrinogen_a/b/g_C_1"/>
</dbReference>
<protein>
    <submittedName>
        <fullName evidence="2">Fibrinogen C domain-containing protein 1-A</fullName>
    </submittedName>
</protein>
<dbReference type="Pfam" id="PF00147">
    <property type="entry name" value="Fibrinogen_C"/>
    <property type="match status" value="1"/>
</dbReference>
<organism evidence="2 3">
    <name type="scientific">Folsomia candida</name>
    <name type="common">Springtail</name>
    <dbReference type="NCBI Taxonomy" id="158441"/>
    <lineage>
        <taxon>Eukaryota</taxon>
        <taxon>Metazoa</taxon>
        <taxon>Ecdysozoa</taxon>
        <taxon>Arthropoda</taxon>
        <taxon>Hexapoda</taxon>
        <taxon>Collembola</taxon>
        <taxon>Entomobryomorpha</taxon>
        <taxon>Isotomoidea</taxon>
        <taxon>Isotomidae</taxon>
        <taxon>Proisotominae</taxon>
        <taxon>Folsomia</taxon>
    </lineage>
</organism>
<evidence type="ECO:0000259" key="1">
    <source>
        <dbReference type="PROSITE" id="PS51406"/>
    </source>
</evidence>
<sequence>MPTKEELAALEARFHEKLDSLQTDVLNLEALINSKKMGMGTNSVEEIYNPRKRRSIPAPDYAATNYQLGITPEANKVYHEIGTEPVKACGYASDLTNSTFRNKQLVCNKGWTLIQRRGTPTHPGSERTNFERNWEDYENGFGTLDQDFWLGLQTIHELTMAGYTRLRVDLEDWEGHKKYAMYGVFKVGGARDKYNLTVGEYTGTAGNSLSSNSGEKFSTYDNDNDANTFTNCAAEYRGGWWQGNFCSESILNSVYHNSSHVEKPGVGVIWWHWTDTEYSLKKAEMKVRKPSAFT</sequence>
<proteinExistence type="predicted"/>
<gene>
    <name evidence="2" type="ORF">Fcan01_26637</name>
</gene>
<name>A0A226D0L5_FOLCA</name>
<dbReference type="OrthoDB" id="6145874at2759"/>
<evidence type="ECO:0000313" key="2">
    <source>
        <dbReference type="EMBL" id="OXA38590.1"/>
    </source>
</evidence>
<dbReference type="OMA" id="CAREHRG"/>